<dbReference type="InterPro" id="IPR002885">
    <property type="entry name" value="PPR_rpt"/>
</dbReference>
<dbReference type="Gene3D" id="1.25.40.10">
    <property type="entry name" value="Tetratricopeptide repeat domain"/>
    <property type="match status" value="1"/>
</dbReference>
<dbReference type="InterPro" id="IPR032867">
    <property type="entry name" value="DYW_dom"/>
</dbReference>
<evidence type="ECO:0000313" key="6">
    <source>
        <dbReference type="Proteomes" id="UP001157006"/>
    </source>
</evidence>
<dbReference type="NCBIfam" id="TIGR00756">
    <property type="entry name" value="PPR"/>
    <property type="match status" value="2"/>
</dbReference>
<sequence>MAMELKFHSSIASVNFTNQSSSSSTPFCTYATVHPFRNGTNNYGSTHRKTPPLRISNPSIQPKLDHHQSLNQHQNADLPRLLQEGNLDQVLELMGQAVFADYTVYISLLKLSEDSKSLELGRKVHDFIRRSKFGGDVELGNSLIRMYVKCGSLKDARRVFDKMPERNITSWNLMISGYTANGLGNDGLLVFKRMKQQGLAPDEETFVSVLAACALVEAVEEGLMQFASMKEYGTVPTMEHYLGVVNLLGCAGQLNEAVEFIESTPIEVGVEFWQALRNFARIHGDLELEDRAEELLTVLDPSKAVANKVPAPQRKKQSAINMLEEKNKVADYRCNMPYKEEGDMKFRGLTGQMREAGYVPDTRYVLHDIDEEEKEKALQYHSERLAIAYGLISTPPRTTLRIIKNLRICGDCHNAIKIMSKIVGRELIVRDNKRFHHFKDGKCSCGDYW</sequence>
<dbReference type="EMBL" id="OX451735">
    <property type="protein sequence ID" value="CAI8594633.1"/>
    <property type="molecule type" value="Genomic_DNA"/>
</dbReference>
<feature type="repeat" description="PPR" evidence="3">
    <location>
        <begin position="167"/>
        <end position="201"/>
    </location>
</feature>
<comment type="similarity">
    <text evidence="1">Belongs to the PPR family. PCMP-H subfamily.</text>
</comment>
<dbReference type="Pfam" id="PF13041">
    <property type="entry name" value="PPR_2"/>
    <property type="match status" value="1"/>
</dbReference>
<dbReference type="GO" id="GO:0003723">
    <property type="term" value="F:RNA binding"/>
    <property type="evidence" value="ECO:0007669"/>
    <property type="project" value="InterPro"/>
</dbReference>
<feature type="domain" description="DYW" evidence="4">
    <location>
        <begin position="357"/>
        <end position="449"/>
    </location>
</feature>
<accession>A0AAV0ZBJ2</accession>
<protein>
    <recommendedName>
        <fullName evidence="4">DYW domain-containing protein</fullName>
    </recommendedName>
</protein>
<dbReference type="AlphaFoldDB" id="A0AAV0ZBJ2"/>
<dbReference type="InterPro" id="IPR011990">
    <property type="entry name" value="TPR-like_helical_dom_sf"/>
</dbReference>
<dbReference type="Proteomes" id="UP001157006">
    <property type="component" value="Chromosome 1S"/>
</dbReference>
<name>A0AAV0ZBJ2_VICFA</name>
<keyword evidence="6" id="KW-1185">Reference proteome</keyword>
<gene>
    <name evidence="5" type="ORF">VFH_I150840</name>
</gene>
<reference evidence="5 6" key="1">
    <citation type="submission" date="2023-01" db="EMBL/GenBank/DDBJ databases">
        <authorList>
            <person name="Kreplak J."/>
        </authorList>
    </citation>
    <scope>NUCLEOTIDE SEQUENCE [LARGE SCALE GENOMIC DNA]</scope>
</reference>
<feature type="repeat" description="PPR" evidence="3">
    <location>
        <begin position="136"/>
        <end position="166"/>
    </location>
</feature>
<dbReference type="Pfam" id="PF14432">
    <property type="entry name" value="DYW_deaminase"/>
    <property type="match status" value="1"/>
</dbReference>
<dbReference type="GO" id="GO:0009451">
    <property type="term" value="P:RNA modification"/>
    <property type="evidence" value="ECO:0007669"/>
    <property type="project" value="InterPro"/>
</dbReference>
<keyword evidence="2" id="KW-0677">Repeat</keyword>
<evidence type="ECO:0000256" key="1">
    <source>
        <dbReference type="ARBA" id="ARBA00006643"/>
    </source>
</evidence>
<proteinExistence type="inferred from homology"/>
<evidence type="ECO:0000259" key="4">
    <source>
        <dbReference type="Pfam" id="PF14432"/>
    </source>
</evidence>
<dbReference type="PROSITE" id="PS51375">
    <property type="entry name" value="PPR"/>
    <property type="match status" value="2"/>
</dbReference>
<organism evidence="5 6">
    <name type="scientific">Vicia faba</name>
    <name type="common">Broad bean</name>
    <name type="synonym">Faba vulgaris</name>
    <dbReference type="NCBI Taxonomy" id="3906"/>
    <lineage>
        <taxon>Eukaryota</taxon>
        <taxon>Viridiplantae</taxon>
        <taxon>Streptophyta</taxon>
        <taxon>Embryophyta</taxon>
        <taxon>Tracheophyta</taxon>
        <taxon>Spermatophyta</taxon>
        <taxon>Magnoliopsida</taxon>
        <taxon>eudicotyledons</taxon>
        <taxon>Gunneridae</taxon>
        <taxon>Pentapetalae</taxon>
        <taxon>rosids</taxon>
        <taxon>fabids</taxon>
        <taxon>Fabales</taxon>
        <taxon>Fabaceae</taxon>
        <taxon>Papilionoideae</taxon>
        <taxon>50 kb inversion clade</taxon>
        <taxon>NPAAA clade</taxon>
        <taxon>Hologalegina</taxon>
        <taxon>IRL clade</taxon>
        <taxon>Fabeae</taxon>
        <taxon>Vicia</taxon>
    </lineage>
</organism>
<dbReference type="PANTHER" id="PTHR47926:SF353">
    <property type="entry name" value="DYW DOMAIN-CONTAINING PROTEIN"/>
    <property type="match status" value="1"/>
</dbReference>
<evidence type="ECO:0000313" key="5">
    <source>
        <dbReference type="EMBL" id="CAI8594633.1"/>
    </source>
</evidence>
<dbReference type="InterPro" id="IPR046960">
    <property type="entry name" value="PPR_At4g14850-like_plant"/>
</dbReference>
<dbReference type="GO" id="GO:0008270">
    <property type="term" value="F:zinc ion binding"/>
    <property type="evidence" value="ECO:0007669"/>
    <property type="project" value="InterPro"/>
</dbReference>
<evidence type="ECO:0000256" key="2">
    <source>
        <dbReference type="ARBA" id="ARBA00022737"/>
    </source>
</evidence>
<evidence type="ECO:0000256" key="3">
    <source>
        <dbReference type="PROSITE-ProRule" id="PRU00708"/>
    </source>
</evidence>
<dbReference type="FunFam" id="1.25.40.10:FF:000031">
    <property type="entry name" value="Pentatricopeptide repeat-containing protein mitochondrial"/>
    <property type="match status" value="1"/>
</dbReference>
<dbReference type="PANTHER" id="PTHR47926">
    <property type="entry name" value="PENTATRICOPEPTIDE REPEAT-CONTAINING PROTEIN"/>
    <property type="match status" value="1"/>
</dbReference>